<keyword evidence="3" id="KW-1185">Reference proteome</keyword>
<dbReference type="AlphaFoldDB" id="A0A554NF04"/>
<reference evidence="2 3" key="1">
    <citation type="submission" date="2018-06" db="EMBL/GenBank/DDBJ databases">
        <title>Natronomonas sp. F16-60 a new haloarchaeon isolated from a solar saltern of Isla Cristina, Huelva, Spain.</title>
        <authorList>
            <person name="Duran-Viseras A."/>
            <person name="Sanchez-Porro C."/>
            <person name="Ventosa A."/>
        </authorList>
    </citation>
    <scope>NUCLEOTIDE SEQUENCE [LARGE SCALE GENOMIC DNA]</scope>
    <source>
        <strain evidence="2 3">F16-60</strain>
    </source>
</reference>
<dbReference type="RefSeq" id="WP_144260404.1">
    <property type="nucleotide sequence ID" value="NZ_QMDX01000001.1"/>
</dbReference>
<dbReference type="PANTHER" id="PTHR42663:SF12">
    <property type="entry name" value="ATP-BINDING PROTEIN PHNP"/>
    <property type="match status" value="1"/>
</dbReference>
<gene>
    <name evidence="2" type="ORF">DP107_01730</name>
</gene>
<evidence type="ECO:0000313" key="2">
    <source>
        <dbReference type="EMBL" id="TSD15928.1"/>
    </source>
</evidence>
<dbReference type="OrthoDB" id="53037at2157"/>
<dbReference type="PANTHER" id="PTHR42663">
    <property type="entry name" value="HYDROLASE C777.06C-RELATED-RELATED"/>
    <property type="match status" value="1"/>
</dbReference>
<feature type="domain" description="Metallo-beta-lactamase" evidence="1">
    <location>
        <begin position="35"/>
        <end position="203"/>
    </location>
</feature>
<dbReference type="Proteomes" id="UP000319894">
    <property type="component" value="Unassembled WGS sequence"/>
</dbReference>
<name>A0A554NF04_9EURY</name>
<protein>
    <submittedName>
        <fullName evidence="2">MBL fold metallo-hydrolase</fullName>
    </submittedName>
</protein>
<keyword evidence="2" id="KW-0378">Hydrolase</keyword>
<dbReference type="EMBL" id="QMDX01000001">
    <property type="protein sequence ID" value="TSD15928.1"/>
    <property type="molecule type" value="Genomic_DNA"/>
</dbReference>
<dbReference type="SMART" id="SM00849">
    <property type="entry name" value="Lactamase_B"/>
    <property type="match status" value="1"/>
</dbReference>
<organism evidence="2 3">
    <name type="scientific">Haloglomus irregulare</name>
    <dbReference type="NCBI Taxonomy" id="2234134"/>
    <lineage>
        <taxon>Archaea</taxon>
        <taxon>Methanobacteriati</taxon>
        <taxon>Methanobacteriota</taxon>
        <taxon>Stenosarchaea group</taxon>
        <taxon>Halobacteria</taxon>
        <taxon>Halobacteriales</taxon>
        <taxon>Natronomonadaceae</taxon>
        <taxon>Haloglomus</taxon>
    </lineage>
</organism>
<comment type="caution">
    <text evidence="2">The sequence shown here is derived from an EMBL/GenBank/DDBJ whole genome shotgun (WGS) entry which is preliminary data.</text>
</comment>
<accession>A0A554NF04</accession>
<dbReference type="InterPro" id="IPR001279">
    <property type="entry name" value="Metallo-B-lactamas"/>
</dbReference>
<proteinExistence type="predicted"/>
<dbReference type="Pfam" id="PF12706">
    <property type="entry name" value="Lactamase_B_2"/>
    <property type="match status" value="1"/>
</dbReference>
<dbReference type="InParanoid" id="A0A554NF04"/>
<dbReference type="Gene3D" id="3.60.15.10">
    <property type="entry name" value="Ribonuclease Z/Hydroxyacylglutathione hydrolase-like"/>
    <property type="match status" value="1"/>
</dbReference>
<evidence type="ECO:0000259" key="1">
    <source>
        <dbReference type="SMART" id="SM00849"/>
    </source>
</evidence>
<dbReference type="GO" id="GO:0016787">
    <property type="term" value="F:hydrolase activity"/>
    <property type="evidence" value="ECO:0007669"/>
    <property type="project" value="UniProtKB-KW"/>
</dbReference>
<dbReference type="InterPro" id="IPR036866">
    <property type="entry name" value="RibonucZ/Hydroxyglut_hydro"/>
</dbReference>
<sequence>MEVTLLGTGDTTGTPTPDCSCDTCEAARERGVKRSRFSVHVHNERTDESLLVDASPDLRHQFLANDVPLPDEVLISHIHFDHLDGLGNAYRLVSDVPVHAADETDPETGESVVGTVDRRYDYLDAVTPVPRTPFEPFEACGLELTLVPVDHPPLVCYGLAIEDPETGAKLSLSGDTNYGVPEDSREALRDPDLLLADGIVPEHLCEYHPLGGNHEVDGEFMTFGTKHMTFEGARRLGRDLDADETRVVHVSHFVPAEEAFVEPLAVDGERYVL</sequence>
<dbReference type="SUPFAM" id="SSF56281">
    <property type="entry name" value="Metallo-hydrolase/oxidoreductase"/>
    <property type="match status" value="1"/>
</dbReference>
<evidence type="ECO:0000313" key="3">
    <source>
        <dbReference type="Proteomes" id="UP000319894"/>
    </source>
</evidence>